<feature type="signal peptide" evidence="7">
    <location>
        <begin position="1"/>
        <end position="25"/>
    </location>
</feature>
<feature type="binding site" evidence="5">
    <location>
        <position position="127"/>
    </location>
    <ligand>
        <name>ATP</name>
        <dbReference type="ChEBI" id="CHEBI:30616"/>
    </ligand>
</feature>
<feature type="compositionally biased region" description="Acidic residues" evidence="6">
    <location>
        <begin position="443"/>
        <end position="466"/>
    </location>
</feature>
<keyword evidence="2 5" id="KW-0547">Nucleotide-binding</keyword>
<dbReference type="OMA" id="YMLQETS"/>
<dbReference type="SMART" id="SM00387">
    <property type="entry name" value="HATPase_c"/>
    <property type="match status" value="1"/>
</dbReference>
<evidence type="ECO:0000256" key="7">
    <source>
        <dbReference type="SAM" id="SignalP"/>
    </source>
</evidence>
<evidence type="ECO:0000256" key="3">
    <source>
        <dbReference type="ARBA" id="ARBA00022840"/>
    </source>
</evidence>
<feature type="binding site" evidence="5">
    <location>
        <position position="113"/>
    </location>
    <ligand>
        <name>ATP</name>
        <dbReference type="ChEBI" id="CHEBI:30616"/>
    </ligand>
</feature>
<dbReference type="Gene3D" id="1.20.120.790">
    <property type="entry name" value="Heat shock protein 90, C-terminal domain"/>
    <property type="match status" value="1"/>
</dbReference>
<dbReference type="InterPro" id="IPR003594">
    <property type="entry name" value="HATPase_dom"/>
</dbReference>
<keyword evidence="10" id="KW-1185">Reference proteome</keyword>
<comment type="similarity">
    <text evidence="1">Belongs to the heat shock protein 90 family.</text>
</comment>
<keyword evidence="3 5" id="KW-0067">ATP-binding</keyword>
<evidence type="ECO:0000256" key="2">
    <source>
        <dbReference type="ARBA" id="ARBA00022741"/>
    </source>
</evidence>
<dbReference type="GO" id="GO:0005524">
    <property type="term" value="F:ATP binding"/>
    <property type="evidence" value="ECO:0007669"/>
    <property type="project" value="UniProtKB-KW"/>
</dbReference>
<dbReference type="GO" id="GO:0140662">
    <property type="term" value="F:ATP-dependent protein folding chaperone"/>
    <property type="evidence" value="ECO:0007669"/>
    <property type="project" value="InterPro"/>
</dbReference>
<evidence type="ECO:0000259" key="8">
    <source>
        <dbReference type="SMART" id="SM00387"/>
    </source>
</evidence>
<feature type="binding site" evidence="5">
    <location>
        <position position="66"/>
    </location>
    <ligand>
        <name>ATP</name>
        <dbReference type="ChEBI" id="CHEBI:30616"/>
    </ligand>
</feature>
<proteinExistence type="inferred from homology"/>
<sequence>MKLSILKLVALVFGAVASLGTVAYAEDAGAAPETFEFQAEVNRLMDIIINSLYKNKEIFLREVISNGSDALDKIRFLAVSDAAALDTKKELEIRISFDKDARTLTIQDSGVGMTKADLVANLGTVAKSGTTNFVEAMSGDASGDLSLIGQFGVGFYSVYLVADRVRVRSKHNDDDQHVWESAADSSFTVWQDPLGDTLGRGTEIKLFLKEDAGEFLDQDRLEELVLRYSEFITFPIYLYKSKTETVEVDDDEDEDEEDLDEEEEEESEEDLEDDEYEEEEDDEPRTTTVTNWDWHQVNSESAIWSRDASDVDDEEYRSFYKTLSKDTADPTTWIHFKAEGEVEFKSILFVPGQVPFDMYDSYHTKSAQLRLYVRKVLITDEFEDLVPRYLNFLRGVVDSDDLPLNVSRETLQQHKVLKVMGKKLVRKALEMLRKLSQLKEKGDDDEDEDDEESEDADESEDDDEDPYIGFWSKFGKNIKLGIIEDSANRSKLTKLLRYKSNKSGEGYVSLEEYVENMKDWQKAIYYIAGESVAAVEESPFLEKCKAKDLEVLYLVDPIDEYAIQHVTEFDGKKLQSVTKEGLKFGDENEDVEKKRMQLYKETFKPLTDYLKALYGDAVVKVSVSRRVETTPTVIVTSQYGNSANMERIMRAQAFSEKQAMGQMSSQKTMEINPRHPIIAKLKELVAAEKDDEYTSDLSWLLLDNALMQSGFEASDVAAFSERALRILKSGLSVESMDLLPEIEVPDEPEEEEEEEDAVDLDDFEDAGEGEL</sequence>
<name>F0Y644_AURAN</name>
<feature type="compositionally biased region" description="Acidic residues" evidence="6">
    <location>
        <begin position="246"/>
        <end position="283"/>
    </location>
</feature>
<dbReference type="NCBIfam" id="NF003555">
    <property type="entry name" value="PRK05218.1"/>
    <property type="match status" value="1"/>
</dbReference>
<dbReference type="InterPro" id="IPR019805">
    <property type="entry name" value="Heat_shock_protein_90_CS"/>
</dbReference>
<dbReference type="SUPFAM" id="SSF110942">
    <property type="entry name" value="HSP90 C-terminal domain"/>
    <property type="match status" value="1"/>
</dbReference>
<dbReference type="PIRSF" id="PIRSF002583">
    <property type="entry name" value="Hsp90"/>
    <property type="match status" value="1"/>
</dbReference>
<dbReference type="RefSeq" id="XP_009035651.1">
    <property type="nucleotide sequence ID" value="XM_009037403.1"/>
</dbReference>
<dbReference type="PROSITE" id="PS00298">
    <property type="entry name" value="HSP90"/>
    <property type="match status" value="1"/>
</dbReference>
<evidence type="ECO:0000256" key="6">
    <source>
        <dbReference type="SAM" id="MobiDB-lite"/>
    </source>
</evidence>
<feature type="compositionally biased region" description="Acidic residues" evidence="6">
    <location>
        <begin position="743"/>
        <end position="771"/>
    </location>
</feature>
<dbReference type="InterPro" id="IPR001404">
    <property type="entry name" value="Hsp90_fam"/>
</dbReference>
<evidence type="ECO:0000313" key="9">
    <source>
        <dbReference type="EMBL" id="EGB09597.1"/>
    </source>
</evidence>
<feature type="region of interest" description="Disordered" evidence="6">
    <location>
        <begin position="245"/>
        <end position="291"/>
    </location>
</feature>
<dbReference type="FunFam" id="3.30.565.10:FF:000005">
    <property type="entry name" value="Heat shock protein 90"/>
    <property type="match status" value="1"/>
</dbReference>
<dbReference type="FunFam" id="1.20.120.790:FF:000001">
    <property type="entry name" value="Heat shock protein 90 alpha"/>
    <property type="match status" value="1"/>
</dbReference>
<dbReference type="PRINTS" id="PR00775">
    <property type="entry name" value="HEATSHOCK90"/>
</dbReference>
<feature type="binding site" evidence="5">
    <location>
        <begin position="128"/>
        <end position="129"/>
    </location>
    <ligand>
        <name>ATP</name>
        <dbReference type="ChEBI" id="CHEBI:30616"/>
    </ligand>
</feature>
<feature type="binding site" evidence="5">
    <location>
        <position position="202"/>
    </location>
    <ligand>
        <name>ATP</name>
        <dbReference type="ChEBI" id="CHEBI:30616"/>
    </ligand>
</feature>
<accession>F0Y644</accession>
<dbReference type="AlphaFoldDB" id="F0Y644"/>
<dbReference type="InterPro" id="IPR036890">
    <property type="entry name" value="HATPase_C_sf"/>
</dbReference>
<dbReference type="OrthoDB" id="28737at2759"/>
<reference evidence="9 10" key="1">
    <citation type="journal article" date="2011" name="Proc. Natl. Acad. Sci. U.S.A.">
        <title>Niche of harmful alga Aureococcus anophagefferens revealed through ecogenomics.</title>
        <authorList>
            <person name="Gobler C.J."/>
            <person name="Berry D.L."/>
            <person name="Dyhrman S.T."/>
            <person name="Wilhelm S.W."/>
            <person name="Salamov A."/>
            <person name="Lobanov A.V."/>
            <person name="Zhang Y."/>
            <person name="Collier J.L."/>
            <person name="Wurch L.L."/>
            <person name="Kustka A.B."/>
            <person name="Dill B.D."/>
            <person name="Shah M."/>
            <person name="VerBerkmoes N.C."/>
            <person name="Kuo A."/>
            <person name="Terry A."/>
            <person name="Pangilinan J."/>
            <person name="Lindquist E.A."/>
            <person name="Lucas S."/>
            <person name="Paulsen I.T."/>
            <person name="Hattenrath-Lehmann T.K."/>
            <person name="Talmage S.C."/>
            <person name="Walker E.A."/>
            <person name="Koch F."/>
            <person name="Burson A.M."/>
            <person name="Marcoval M.A."/>
            <person name="Tang Y.Z."/>
            <person name="Lecleir G.R."/>
            <person name="Coyne K.J."/>
            <person name="Berg G.M."/>
            <person name="Bertrand E.M."/>
            <person name="Saito M.A."/>
            <person name="Gladyshev V.N."/>
            <person name="Grigoriev I.V."/>
        </authorList>
    </citation>
    <scope>NUCLEOTIDE SEQUENCE [LARGE SCALE GENOMIC DNA]</scope>
    <source>
        <strain evidence="10">CCMP 1984</strain>
    </source>
</reference>
<dbReference type="SUPFAM" id="SSF55874">
    <property type="entry name" value="ATPase domain of HSP90 chaperone/DNA topoisomerase II/histidine kinase"/>
    <property type="match status" value="1"/>
</dbReference>
<dbReference type="InterPro" id="IPR037196">
    <property type="entry name" value="HSP90_C"/>
</dbReference>
<keyword evidence="4" id="KW-0143">Chaperone</keyword>
<dbReference type="InterPro" id="IPR020575">
    <property type="entry name" value="Hsp90_N"/>
</dbReference>
<organism evidence="10">
    <name type="scientific">Aureococcus anophagefferens</name>
    <name type="common">Harmful bloom alga</name>
    <dbReference type="NCBI Taxonomy" id="44056"/>
    <lineage>
        <taxon>Eukaryota</taxon>
        <taxon>Sar</taxon>
        <taxon>Stramenopiles</taxon>
        <taxon>Ochrophyta</taxon>
        <taxon>Pelagophyceae</taxon>
        <taxon>Pelagomonadales</taxon>
        <taxon>Pelagomonadaceae</taxon>
        <taxon>Aureococcus</taxon>
    </lineage>
</organism>
<feature type="region of interest" description="Disordered" evidence="6">
    <location>
        <begin position="439"/>
        <end position="467"/>
    </location>
</feature>
<gene>
    <name evidence="9" type="ORF">AURANDRAFT_37153</name>
</gene>
<dbReference type="EMBL" id="GL833125">
    <property type="protein sequence ID" value="EGB09597.1"/>
    <property type="molecule type" value="Genomic_DNA"/>
</dbReference>
<dbReference type="HAMAP" id="MF_00505">
    <property type="entry name" value="HSP90"/>
    <property type="match status" value="1"/>
</dbReference>
<dbReference type="SUPFAM" id="SSF54211">
    <property type="entry name" value="Ribosomal protein S5 domain 2-like"/>
    <property type="match status" value="1"/>
</dbReference>
<dbReference type="GO" id="GO:0051082">
    <property type="term" value="F:unfolded protein binding"/>
    <property type="evidence" value="ECO:0007669"/>
    <property type="project" value="InterPro"/>
</dbReference>
<evidence type="ECO:0000256" key="5">
    <source>
        <dbReference type="PIRSR" id="PIRSR002583-1"/>
    </source>
</evidence>
<dbReference type="FunFam" id="3.40.50.11260:FF:000005">
    <property type="entry name" value="Heat shock protein 90"/>
    <property type="match status" value="1"/>
</dbReference>
<dbReference type="GO" id="GO:0016887">
    <property type="term" value="F:ATP hydrolysis activity"/>
    <property type="evidence" value="ECO:0007669"/>
    <property type="project" value="InterPro"/>
</dbReference>
<protein>
    <recommendedName>
        <fullName evidence="8">Histidine kinase/HSP90-like ATPase domain-containing protein</fullName>
    </recommendedName>
</protein>
<evidence type="ECO:0000256" key="1">
    <source>
        <dbReference type="ARBA" id="ARBA00008239"/>
    </source>
</evidence>
<dbReference type="Gene3D" id="3.40.50.11260">
    <property type="match status" value="1"/>
</dbReference>
<dbReference type="Pfam" id="PF00183">
    <property type="entry name" value="HSP90"/>
    <property type="match status" value="1"/>
</dbReference>
<dbReference type="CDD" id="cd16927">
    <property type="entry name" value="HATPase_Hsp90-like"/>
    <property type="match status" value="1"/>
</dbReference>
<dbReference type="KEGG" id="aaf:AURANDRAFT_37153"/>
<feature type="binding site" evidence="5">
    <location>
        <begin position="150"/>
        <end position="155"/>
    </location>
    <ligand>
        <name>ATP</name>
        <dbReference type="ChEBI" id="CHEBI:30616"/>
    </ligand>
</feature>
<feature type="domain" description="Histidine kinase/HSP90-like ATPase" evidence="8">
    <location>
        <begin position="55"/>
        <end position="212"/>
    </location>
</feature>
<dbReference type="Proteomes" id="UP000002729">
    <property type="component" value="Unassembled WGS sequence"/>
</dbReference>
<dbReference type="InParanoid" id="F0Y644"/>
<dbReference type="InterPro" id="IPR020568">
    <property type="entry name" value="Ribosomal_Su5_D2-typ_SF"/>
</dbReference>
<feature type="binding site" evidence="5">
    <location>
        <position position="121"/>
    </location>
    <ligand>
        <name>ATP</name>
        <dbReference type="ChEBI" id="CHEBI:30616"/>
    </ligand>
</feature>
<dbReference type="Gene3D" id="3.30.230.80">
    <property type="match status" value="1"/>
</dbReference>
<feature type="chain" id="PRO_5003262725" description="Histidine kinase/HSP90-like ATPase domain-containing protein" evidence="7">
    <location>
        <begin position="26"/>
        <end position="771"/>
    </location>
</feature>
<keyword evidence="7" id="KW-0732">Signal</keyword>
<evidence type="ECO:0000256" key="4">
    <source>
        <dbReference type="ARBA" id="ARBA00023186"/>
    </source>
</evidence>
<dbReference type="Gene3D" id="3.30.565.10">
    <property type="entry name" value="Histidine kinase-like ATPase, C-terminal domain"/>
    <property type="match status" value="1"/>
</dbReference>
<feature type="binding site" evidence="5">
    <location>
        <position position="408"/>
    </location>
    <ligand>
        <name>ATP</name>
        <dbReference type="ChEBI" id="CHEBI:30616"/>
    </ligand>
</feature>
<dbReference type="PANTHER" id="PTHR11528">
    <property type="entry name" value="HEAT SHOCK PROTEIN 90 FAMILY MEMBER"/>
    <property type="match status" value="1"/>
</dbReference>
<dbReference type="GeneID" id="20221773"/>
<feature type="region of interest" description="Disordered" evidence="6">
    <location>
        <begin position="738"/>
        <end position="771"/>
    </location>
</feature>
<feature type="binding site" evidence="5">
    <location>
        <position position="108"/>
    </location>
    <ligand>
        <name>ATP</name>
        <dbReference type="ChEBI" id="CHEBI:30616"/>
    </ligand>
</feature>
<dbReference type="eggNOG" id="KOG0020">
    <property type="taxonomic scope" value="Eukaryota"/>
</dbReference>
<evidence type="ECO:0000313" key="10">
    <source>
        <dbReference type="Proteomes" id="UP000002729"/>
    </source>
</evidence>
<feature type="binding site" evidence="5">
    <location>
        <position position="62"/>
    </location>
    <ligand>
        <name>ATP</name>
        <dbReference type="ChEBI" id="CHEBI:30616"/>
    </ligand>
</feature>